<dbReference type="SUPFAM" id="SSF49313">
    <property type="entry name" value="Cadherin-like"/>
    <property type="match status" value="1"/>
</dbReference>
<dbReference type="InterPro" id="IPR050557">
    <property type="entry name" value="RTX_toxin/Mannuronan_C5-epim"/>
</dbReference>
<dbReference type="PANTHER" id="PTHR38340:SF1">
    <property type="entry name" value="S-LAYER PROTEIN"/>
    <property type="match status" value="1"/>
</dbReference>
<evidence type="ECO:0000256" key="8">
    <source>
        <dbReference type="ARBA" id="ARBA00023136"/>
    </source>
</evidence>
<dbReference type="Pfam" id="PF05345">
    <property type="entry name" value="He_PIG"/>
    <property type="match status" value="1"/>
</dbReference>
<keyword evidence="8" id="KW-0472">Membrane</keyword>
<evidence type="ECO:0000259" key="10">
    <source>
        <dbReference type="PROSITE" id="PS50268"/>
    </source>
</evidence>
<dbReference type="Gene3D" id="2.60.40.10">
    <property type="entry name" value="Immunoglobulins"/>
    <property type="match status" value="1"/>
</dbReference>
<evidence type="ECO:0000256" key="5">
    <source>
        <dbReference type="ARBA" id="ARBA00022737"/>
    </source>
</evidence>
<dbReference type="GO" id="GO:0090729">
    <property type="term" value="F:toxin activity"/>
    <property type="evidence" value="ECO:0007669"/>
    <property type="project" value="UniProtKB-KW"/>
</dbReference>
<dbReference type="InterPro" id="IPR001343">
    <property type="entry name" value="Hemolysn_Ca-bd"/>
</dbReference>
<evidence type="ECO:0000256" key="3">
    <source>
        <dbReference type="ARBA" id="ARBA00022525"/>
    </source>
</evidence>
<dbReference type="PROSITE" id="PS50268">
    <property type="entry name" value="CADHERIN_2"/>
    <property type="match status" value="1"/>
</dbReference>
<dbReference type="InterPro" id="IPR006644">
    <property type="entry name" value="Cadg"/>
</dbReference>
<evidence type="ECO:0000256" key="2">
    <source>
        <dbReference type="ARBA" id="ARBA00004613"/>
    </source>
</evidence>
<dbReference type="Proteomes" id="UP000886251">
    <property type="component" value="Unassembled WGS sequence"/>
</dbReference>
<dbReference type="InterPro" id="IPR002126">
    <property type="entry name" value="Cadherin-like_dom"/>
</dbReference>
<evidence type="ECO:0000256" key="1">
    <source>
        <dbReference type="ARBA" id="ARBA00004370"/>
    </source>
</evidence>
<evidence type="ECO:0000256" key="9">
    <source>
        <dbReference type="SAM" id="MobiDB-lite"/>
    </source>
</evidence>
<dbReference type="GO" id="GO:0016020">
    <property type="term" value="C:membrane"/>
    <property type="evidence" value="ECO:0007669"/>
    <property type="project" value="UniProtKB-SubCell"/>
</dbReference>
<evidence type="ECO:0000256" key="7">
    <source>
        <dbReference type="ARBA" id="ARBA00023026"/>
    </source>
</evidence>
<feature type="region of interest" description="Disordered" evidence="9">
    <location>
        <begin position="987"/>
        <end position="1010"/>
    </location>
</feature>
<dbReference type="InterPro" id="IPR011049">
    <property type="entry name" value="Serralysin-like_metalloprot_C"/>
</dbReference>
<evidence type="ECO:0000256" key="4">
    <source>
        <dbReference type="ARBA" id="ARBA00022656"/>
    </source>
</evidence>
<comment type="subcellular location">
    <subcellularLocation>
        <location evidence="1">Membrane</location>
    </subcellularLocation>
    <subcellularLocation>
        <location evidence="2">Secreted</location>
    </subcellularLocation>
</comment>
<feature type="domain" description="Cadherin" evidence="10">
    <location>
        <begin position="1924"/>
        <end position="1999"/>
    </location>
</feature>
<protein>
    <recommendedName>
        <fullName evidence="10">Cadherin domain-containing protein</fullName>
    </recommendedName>
</protein>
<gene>
    <name evidence="11" type="ORF">ENI96_09745</name>
</gene>
<dbReference type="InterPro" id="IPR018511">
    <property type="entry name" value="Hemolysin-typ_Ca-bd_CS"/>
</dbReference>
<dbReference type="InterPro" id="IPR015919">
    <property type="entry name" value="Cadherin-like_sf"/>
</dbReference>
<dbReference type="GO" id="GO:0005509">
    <property type="term" value="F:calcium ion binding"/>
    <property type="evidence" value="ECO:0007669"/>
    <property type="project" value="InterPro"/>
</dbReference>
<feature type="region of interest" description="Disordered" evidence="9">
    <location>
        <begin position="479"/>
        <end position="510"/>
    </location>
</feature>
<keyword evidence="5" id="KW-0677">Repeat</keyword>
<dbReference type="Pfam" id="PF06594">
    <property type="entry name" value="HCBP_related"/>
    <property type="match status" value="1"/>
</dbReference>
<feature type="compositionally biased region" description="Gly residues" evidence="9">
    <location>
        <begin position="496"/>
        <end position="510"/>
    </location>
</feature>
<keyword evidence="4" id="KW-0800">Toxin</keyword>
<dbReference type="SUPFAM" id="SSF51120">
    <property type="entry name" value="beta-Roll"/>
    <property type="match status" value="9"/>
</dbReference>
<dbReference type="InterPro" id="IPR010566">
    <property type="entry name" value="Haemolys_ca-bd"/>
</dbReference>
<keyword evidence="3" id="KW-0964">Secreted</keyword>
<dbReference type="EMBL" id="DRKP01000112">
    <property type="protein sequence ID" value="HEB96696.1"/>
    <property type="molecule type" value="Genomic_DNA"/>
</dbReference>
<dbReference type="InterPro" id="IPR029058">
    <property type="entry name" value="AB_hydrolase_fold"/>
</dbReference>
<feature type="region of interest" description="Disordered" evidence="9">
    <location>
        <begin position="898"/>
        <end position="938"/>
    </location>
</feature>
<evidence type="ECO:0000313" key="11">
    <source>
        <dbReference type="EMBL" id="HEB96696.1"/>
    </source>
</evidence>
<accession>A0A831W7M7</accession>
<proteinExistence type="predicted"/>
<dbReference type="PROSITE" id="PS00330">
    <property type="entry name" value="HEMOLYSIN_CALCIUM"/>
    <property type="match status" value="18"/>
</dbReference>
<keyword evidence="6" id="KW-0106">Calcium</keyword>
<dbReference type="InterPro" id="IPR003995">
    <property type="entry name" value="RTX_toxin_determinant-A"/>
</dbReference>
<feature type="compositionally biased region" description="Basic and acidic residues" evidence="9">
    <location>
        <begin position="989"/>
        <end position="1010"/>
    </location>
</feature>
<feature type="region of interest" description="Disordered" evidence="9">
    <location>
        <begin position="2000"/>
        <end position="2032"/>
    </location>
</feature>
<keyword evidence="7" id="KW-0843">Virulence</keyword>
<dbReference type="PRINTS" id="PR01488">
    <property type="entry name" value="RTXTOXINA"/>
</dbReference>
<comment type="caution">
    <text evidence="11">The sequence shown here is derived from an EMBL/GenBank/DDBJ whole genome shotgun (WGS) entry which is preliminary data.</text>
</comment>
<dbReference type="GO" id="GO:0005576">
    <property type="term" value="C:extracellular region"/>
    <property type="evidence" value="ECO:0007669"/>
    <property type="project" value="UniProtKB-SubCell"/>
</dbReference>
<dbReference type="PANTHER" id="PTHR38340">
    <property type="entry name" value="S-LAYER PROTEIN"/>
    <property type="match status" value="1"/>
</dbReference>
<dbReference type="InterPro" id="IPR013783">
    <property type="entry name" value="Ig-like_fold"/>
</dbReference>
<dbReference type="Gene3D" id="2.150.10.10">
    <property type="entry name" value="Serralysin-like metalloprotease, C-terminal"/>
    <property type="match status" value="9"/>
</dbReference>
<organism evidence="11">
    <name type="scientific">Sedimenticola thiotaurini</name>
    <dbReference type="NCBI Taxonomy" id="1543721"/>
    <lineage>
        <taxon>Bacteria</taxon>
        <taxon>Pseudomonadati</taxon>
        <taxon>Pseudomonadota</taxon>
        <taxon>Gammaproteobacteria</taxon>
        <taxon>Chromatiales</taxon>
        <taxon>Sedimenticolaceae</taxon>
        <taxon>Sedimenticola</taxon>
    </lineage>
</organism>
<evidence type="ECO:0000256" key="6">
    <source>
        <dbReference type="ARBA" id="ARBA00022837"/>
    </source>
</evidence>
<dbReference type="SUPFAM" id="SSF53474">
    <property type="entry name" value="alpha/beta-Hydrolases"/>
    <property type="match status" value="1"/>
</dbReference>
<dbReference type="Gene3D" id="3.40.50.1820">
    <property type="entry name" value="alpha/beta hydrolase"/>
    <property type="match status" value="1"/>
</dbReference>
<dbReference type="Pfam" id="PF00353">
    <property type="entry name" value="HemolysinCabind"/>
    <property type="match status" value="14"/>
</dbReference>
<dbReference type="SMART" id="SM00736">
    <property type="entry name" value="CADG"/>
    <property type="match status" value="1"/>
</dbReference>
<dbReference type="PRINTS" id="PR00313">
    <property type="entry name" value="CABNDNGRPT"/>
</dbReference>
<feature type="region of interest" description="Disordered" evidence="9">
    <location>
        <begin position="838"/>
        <end position="857"/>
    </location>
</feature>
<reference evidence="11" key="1">
    <citation type="journal article" date="2020" name="mSystems">
        <title>Genome- and Community-Level Interaction Insights into Carbon Utilization and Element Cycling Functions of Hydrothermarchaeota in Hydrothermal Sediment.</title>
        <authorList>
            <person name="Zhou Z."/>
            <person name="Liu Y."/>
            <person name="Xu W."/>
            <person name="Pan J."/>
            <person name="Luo Z.H."/>
            <person name="Li M."/>
        </authorList>
    </citation>
    <scope>NUCLEOTIDE SEQUENCE [LARGE SCALE GENOMIC DNA]</scope>
    <source>
        <strain evidence="11">HyVt-443</strain>
    </source>
</reference>
<feature type="compositionally biased region" description="Gly residues" evidence="9">
    <location>
        <begin position="845"/>
        <end position="857"/>
    </location>
</feature>
<name>A0A831W7M7_9GAMM</name>
<dbReference type="GO" id="GO:0007156">
    <property type="term" value="P:homophilic cell adhesion via plasma membrane adhesion molecules"/>
    <property type="evidence" value="ECO:0007669"/>
    <property type="project" value="InterPro"/>
</dbReference>
<sequence>MDAKTISDSALLSEASYIDLEGIIDKEEFKDVLSETKKDLCRSQATYLVNNWRIAHHQPDTGTGFSATLFQSTTDPSHYTLAIRGTSSWRDLGEDVYGIILLGYARTQIYDLYNYFTRLITPAGEEVGQWVRVDPDTNDIPTLAEYEYRNDGARGLGVLVGADGRPDFDATIDVAGHSLGGHLALAFSRLFPTWSHGIYTFNAPGIRPGEASDAFFASFGVSGEYPADLASINHNYTGKAGRELISGFNGLPVEPTEVFIEDQGQRDGDDSTTNHSISVLSDSLAVYDLLARLDPTLVPGDITTFLEAASNRAGNSLEAVVESLGDLFGLGDPIAQDDREQLHGRILAIEQSAGYRRLQGASRLVPTASLAPAADTDTASGLAYRYALQQLSPFAIVADASLYDPFNTGGELLAAAFSEQYLQDRGDFLALKNRIGLADLASGSLDGEDRLEYSDRPSGLLISTSVIGTAPSRRIHFDGTVGEPVAGGDREDHLYGGAGDDTLSGGGGNDYLEGGSGDDLYLLAPGQGLDTLWDRDGRGRIRLAGRTLGGGRRLGEGVYRDDDGLLYLFDGPADGTGTLLIEDLLRVEAFSSDQLGISLDPTPVPDGGPDRLLNGGETADVLAEPLLLPDEATMRLLGNGGNDLLGGTSGRDWRHGGDGNDLIVTGDGADRIYAGDGDDLVYFGRGADTVEGGAGDDILIAKHLRQFVTGHSADADAVYWRDVGHRFESRIQGGLSRDETGSLFSSYVFRPPTLPMEGTSSNPAWGRFRYDAATWTVTYGLDSDTPFSFRIQEQRRQMPADYAPNTLIGGAGDDLLAGAEGGDRLLGGSGDDRLDGWEGADRLLGGPGGDRLLGGDGSDYLDGGDGADGLFGGGGGDRLHGGPGADLLYGDEAAQTGAAGGADWLDGGEGDDELHGEGGSDTLQGAAGADRLHGGSGSDLLSGGSGDDLLLGDDVTVSAVGWADTLAGGSGDDTLAGLAGADLLEGGAGDDRLEGGGGNDRLRGGGGDDRLLGGDGDDRYLFDQGDGIDLVDDSGGSDTLLLPVEEGFGISVIAGVDGTAYLDIRYDYDDHLLVARGAEGAIERFRPGRESESMPVGAFLDRHLDTPLAYRMQGEGELFGGSGDDTLVGSGGDDRISGGRGNDILAGGMGDDRLDGGAGEDQYRIGWGTGRDRILERDGGSNTLHLFAGALVSGLRFRREGSDLLVMLDGDRDGAVLAGFYGGRQMWRIEDEEGGTMALAPDSPPPLDEPAAGVTEELLYQRFLQRSRRSLGGLLHQYGYGQEADGSFTWTRNLDTGHDRFRVELLADRIDAPGGGRVVPPPNRAPLLVQEESRSETRRLPPQAAGMLRIDAPVDGDSYLDLGRLGAADVDGIRVTGHRLPVHTASAAMDALTGQSGRLLTGYRIYPDGDPGLGAEVEEEHHYRDYEGELPIREVQGGAGADRLAIDHNDTGVVSGGDGDDRIDAGLDTATMDSVSTWSDYGDGDGRRLPDGRRVTTRGLTGLMLSGGAGDDTLTGGSHDDWLIGGTGQDRLYGGPGDDTYWIPERTGGIDLLFDDGWSGAGGGDRDTLVLPEGVLPGDLSLAWGERLERSFVAEGGWHGRVQYSHRVLKMRWAEDAGVDVVLPHSDQRAGTGLDRVRFGDGTLLPLADLIARAGGTDVDPHRQPNRLQGEGILHGGDGDDHLLLLAPAMPAERENPEGVKPQEGEEGNLVIGGAGRDTLIGAGGPSTLIGGGVIEDWSEDSRRLIGGFWDDGNQYRGGPGSDLIWATAGADRFRFGLGDGWDRVTDLMHDPSYLAAAPDADGRTRIEGRLPDPGELAQTVDVLAFGDGILPLDIGLERDGSDLLVRHRNGTDGIRFNHWFDASFNQLARIEFADGTAWGREEMKRLLRGESLNRAPVVGSAPGDWSVTEDQPFRIDLPAGLFVDPDPGDRLQLRMDLADGSPVPPWMELAEEPWRIQGRADLDAAGDYRVRITATDSGGLSAATELRLKVVDANPPLQGGAGDDLLSGTPYPDRIDGGAGNDHLRGGAGDDLLAGGDGSDLLEGGPGDDLLLYSGDDRWGSDYLAYNAGSPGQPGSGRRIDIGNRARSFDRFDGGEGEDTLRATGGDDGLFLDDGFSPAPDGGKARFSSIEHFELGDGDDILDLTSARWAMGDIEADGGDGDDVIWSSAGSDRLWGGSGNDRLFGGAGADTLSGGAGNDRLQGWSGDDTYLVDQGDGRTRILERGGDDRLLFGPGLTEQRLWFRAFGKDLLISSLGGEERVRIKGWYRNDGRRVERIETAEGRLLPGTEVERLVQAMAAFDPSGGIDGAPLTSMPEPLQPVIAAAWLPATIQGQ</sequence>